<dbReference type="InterPro" id="IPR028082">
    <property type="entry name" value="Peripla_BP_I"/>
</dbReference>
<evidence type="ECO:0000313" key="6">
    <source>
        <dbReference type="EMBL" id="KEQ26015.1"/>
    </source>
</evidence>
<dbReference type="EMBL" id="JNVM01000008">
    <property type="protein sequence ID" value="KEQ26015.1"/>
    <property type="molecule type" value="Genomic_DNA"/>
</dbReference>
<dbReference type="RefSeq" id="WP_036680511.1">
    <property type="nucleotide sequence ID" value="NZ_JNVM01000008.1"/>
</dbReference>
<name>A0A081P5P2_9BACL</name>
<sequence>MPTLKDIADRVGVSVSTVSRVLANDANRTVNTATKQKIWDVARELGYQIKSSGDDGRAVRGIGCIVSTLQNRHYHPYFSVICDGIEKELAKHGYKIAFTYTQEELKKPEILKHAVQDSQVEGLIVIEGIETKLYNHLKKHMRNIVGIDVSDPDIPTISYDRVEAARQAVHHLIEQGHRDILFIGGTGRSGKFEKEKRYRGYRTALEQAGLPIRAQRIIDAGWEPNNAYQLMLRYLDKHVEDLPTAVFAASDIMAMAAMRAIAEKGYRIPSEFAIVGFDDNEPSRYTIPPLSTIHIPTYEIGVVAAKTMLQCIRDPYPLPIKILVPFEPMFRQSSEWILPGEAAHNNKRTAE</sequence>
<feature type="domain" description="HTH lacI-type" evidence="5">
    <location>
        <begin position="2"/>
        <end position="58"/>
    </location>
</feature>
<proteinExistence type="predicted"/>
<keyword evidence="4" id="KW-0804">Transcription</keyword>
<gene>
    <name evidence="6" type="ORF">ET33_36125</name>
</gene>
<accession>A0A081P5P2</accession>
<organism evidence="6 7">
    <name type="scientific">Paenibacillus tyrfis</name>
    <dbReference type="NCBI Taxonomy" id="1501230"/>
    <lineage>
        <taxon>Bacteria</taxon>
        <taxon>Bacillati</taxon>
        <taxon>Bacillota</taxon>
        <taxon>Bacilli</taxon>
        <taxon>Bacillales</taxon>
        <taxon>Paenibacillaceae</taxon>
        <taxon>Paenibacillus</taxon>
    </lineage>
</organism>
<dbReference type="CDD" id="cd01392">
    <property type="entry name" value="HTH_LacI"/>
    <property type="match status" value="1"/>
</dbReference>
<evidence type="ECO:0000313" key="7">
    <source>
        <dbReference type="Proteomes" id="UP000028123"/>
    </source>
</evidence>
<dbReference type="OrthoDB" id="43195at2"/>
<dbReference type="Proteomes" id="UP000028123">
    <property type="component" value="Unassembled WGS sequence"/>
</dbReference>
<dbReference type="Gene3D" id="3.40.50.2300">
    <property type="match status" value="2"/>
</dbReference>
<evidence type="ECO:0000256" key="1">
    <source>
        <dbReference type="ARBA" id="ARBA00022491"/>
    </source>
</evidence>
<dbReference type="AlphaFoldDB" id="A0A081P5P2"/>
<keyword evidence="2" id="KW-0805">Transcription regulation</keyword>
<dbReference type="CDD" id="cd01544">
    <property type="entry name" value="PBP1_GalR"/>
    <property type="match status" value="1"/>
</dbReference>
<dbReference type="PANTHER" id="PTHR30146:SF148">
    <property type="entry name" value="HTH-TYPE TRANSCRIPTIONAL REPRESSOR PURR-RELATED"/>
    <property type="match status" value="1"/>
</dbReference>
<keyword evidence="7" id="KW-1185">Reference proteome</keyword>
<dbReference type="InterPro" id="IPR010982">
    <property type="entry name" value="Lambda_DNA-bd_dom_sf"/>
</dbReference>
<evidence type="ECO:0000256" key="2">
    <source>
        <dbReference type="ARBA" id="ARBA00023015"/>
    </source>
</evidence>
<dbReference type="PROSITE" id="PS50932">
    <property type="entry name" value="HTH_LACI_2"/>
    <property type="match status" value="1"/>
</dbReference>
<dbReference type="Pfam" id="PF00356">
    <property type="entry name" value="LacI"/>
    <property type="match status" value="1"/>
</dbReference>
<dbReference type="GO" id="GO:0003700">
    <property type="term" value="F:DNA-binding transcription factor activity"/>
    <property type="evidence" value="ECO:0007669"/>
    <property type="project" value="TreeGrafter"/>
</dbReference>
<dbReference type="GO" id="GO:0000976">
    <property type="term" value="F:transcription cis-regulatory region binding"/>
    <property type="evidence" value="ECO:0007669"/>
    <property type="project" value="TreeGrafter"/>
</dbReference>
<dbReference type="eggNOG" id="COG1609">
    <property type="taxonomic scope" value="Bacteria"/>
</dbReference>
<comment type="caution">
    <text evidence="6">The sequence shown here is derived from an EMBL/GenBank/DDBJ whole genome shotgun (WGS) entry which is preliminary data.</text>
</comment>
<dbReference type="InterPro" id="IPR046335">
    <property type="entry name" value="LacI/GalR-like_sensor"/>
</dbReference>
<evidence type="ECO:0000256" key="3">
    <source>
        <dbReference type="ARBA" id="ARBA00023125"/>
    </source>
</evidence>
<dbReference type="SMART" id="SM00354">
    <property type="entry name" value="HTH_LACI"/>
    <property type="match status" value="1"/>
</dbReference>
<dbReference type="SUPFAM" id="SSF53822">
    <property type="entry name" value="Periplasmic binding protein-like I"/>
    <property type="match status" value="1"/>
</dbReference>
<dbReference type="Pfam" id="PF13377">
    <property type="entry name" value="Peripla_BP_3"/>
    <property type="match status" value="1"/>
</dbReference>
<protein>
    <submittedName>
        <fullName evidence="6">LacI family transcriptional regulator</fullName>
    </submittedName>
</protein>
<dbReference type="PROSITE" id="PS00356">
    <property type="entry name" value="HTH_LACI_1"/>
    <property type="match status" value="1"/>
</dbReference>
<reference evidence="6 7" key="1">
    <citation type="submission" date="2014-06" db="EMBL/GenBank/DDBJ databases">
        <title>Draft genome sequence of Paenibacillus sp. MSt1.</title>
        <authorList>
            <person name="Aw Y.K."/>
            <person name="Ong K.S."/>
            <person name="Gan H.M."/>
            <person name="Lee S.M."/>
        </authorList>
    </citation>
    <scope>NUCLEOTIDE SEQUENCE [LARGE SCALE GENOMIC DNA]</scope>
    <source>
        <strain evidence="6 7">MSt1</strain>
    </source>
</reference>
<keyword evidence="1" id="KW-0678">Repressor</keyword>
<dbReference type="PANTHER" id="PTHR30146">
    <property type="entry name" value="LACI-RELATED TRANSCRIPTIONAL REPRESSOR"/>
    <property type="match status" value="1"/>
</dbReference>
<keyword evidence="3" id="KW-0238">DNA-binding</keyword>
<evidence type="ECO:0000259" key="5">
    <source>
        <dbReference type="PROSITE" id="PS50932"/>
    </source>
</evidence>
<dbReference type="SUPFAM" id="SSF47413">
    <property type="entry name" value="lambda repressor-like DNA-binding domains"/>
    <property type="match status" value="1"/>
</dbReference>
<evidence type="ECO:0000256" key="4">
    <source>
        <dbReference type="ARBA" id="ARBA00023163"/>
    </source>
</evidence>
<dbReference type="InterPro" id="IPR000843">
    <property type="entry name" value="HTH_LacI"/>
</dbReference>
<dbReference type="Gene3D" id="1.10.260.40">
    <property type="entry name" value="lambda repressor-like DNA-binding domains"/>
    <property type="match status" value="1"/>
</dbReference>